<evidence type="ECO:0008006" key="4">
    <source>
        <dbReference type="Google" id="ProtNLM"/>
    </source>
</evidence>
<evidence type="ECO:0000259" key="2">
    <source>
        <dbReference type="Pfam" id="PF16169"/>
    </source>
</evidence>
<dbReference type="Pfam" id="PF14399">
    <property type="entry name" value="BtrH_N"/>
    <property type="match status" value="1"/>
</dbReference>
<reference evidence="3" key="1">
    <citation type="submission" date="2016-10" db="EMBL/GenBank/DDBJ databases">
        <authorList>
            <person name="de Groot N.N."/>
        </authorList>
    </citation>
    <scope>NUCLEOTIDE SEQUENCE</scope>
</reference>
<evidence type="ECO:0000259" key="1">
    <source>
        <dbReference type="Pfam" id="PF14399"/>
    </source>
</evidence>
<gene>
    <name evidence="3" type="ORF">MNB_SV-8-1193</name>
</gene>
<dbReference type="InterPro" id="IPR026935">
    <property type="entry name" value="BtrH_N"/>
</dbReference>
<dbReference type="EMBL" id="FPHD01000057">
    <property type="protein sequence ID" value="SFV61337.1"/>
    <property type="molecule type" value="Genomic_DNA"/>
</dbReference>
<dbReference type="Pfam" id="PF16169">
    <property type="entry name" value="DUF4872"/>
    <property type="match status" value="1"/>
</dbReference>
<sequence>MNNFEHTHHAHCESGVVSSMLRHHGVNLSEPMVFGLANALNFAFIPFVKIGGMPLIAYRSMPKSIIKNIQKNLKIEMKLETFSSKEKGEKRLDELLEEGKIVGAQSSVYWLEYFPKEIRFHFNAHNLLIYDRDGDKYSISDPVFDKSVTCSRASLTKARFAKGVMAPKGLLYYPVSVPNEIDLKPVVAKNIKKIAKTMLGTPVPIAGLRGMRYLAKSILKLESKEKKYAKLFLGHIVRMQEEIGTGGAGFRFMYASFLQEASELFENDPILAEASKLMLAVGDEWREFALMIAKSIKSKNPIDYRAISGKLMHISENEAKVYKKMLEFKAAV</sequence>
<protein>
    <recommendedName>
        <fullName evidence="4">Peptidase</fullName>
    </recommendedName>
</protein>
<dbReference type="InterPro" id="IPR032369">
    <property type="entry name" value="DUF4872"/>
</dbReference>
<feature type="domain" description="Butirosin biosynthesis protein H N-terminal" evidence="1">
    <location>
        <begin position="11"/>
        <end position="142"/>
    </location>
</feature>
<dbReference type="AlphaFoldDB" id="A0A1W1C6G9"/>
<evidence type="ECO:0000313" key="3">
    <source>
        <dbReference type="EMBL" id="SFV61337.1"/>
    </source>
</evidence>
<name>A0A1W1C6G9_9ZZZZ</name>
<proteinExistence type="predicted"/>
<accession>A0A1W1C6G9</accession>
<feature type="domain" description="DUF4872" evidence="2">
    <location>
        <begin position="154"/>
        <end position="324"/>
    </location>
</feature>
<organism evidence="3">
    <name type="scientific">hydrothermal vent metagenome</name>
    <dbReference type="NCBI Taxonomy" id="652676"/>
    <lineage>
        <taxon>unclassified sequences</taxon>
        <taxon>metagenomes</taxon>
        <taxon>ecological metagenomes</taxon>
    </lineage>
</organism>